<feature type="compositionally biased region" description="Basic and acidic residues" evidence="1">
    <location>
        <begin position="65"/>
        <end position="82"/>
    </location>
</feature>
<evidence type="ECO:0000313" key="2">
    <source>
        <dbReference type="Proteomes" id="UP000095287"/>
    </source>
</evidence>
<evidence type="ECO:0000256" key="1">
    <source>
        <dbReference type="SAM" id="MobiDB-lite"/>
    </source>
</evidence>
<keyword evidence="2" id="KW-1185">Reference proteome</keyword>
<feature type="compositionally biased region" description="Basic residues" evidence="1">
    <location>
        <begin position="131"/>
        <end position="144"/>
    </location>
</feature>
<organism evidence="2 3">
    <name type="scientific">Steinernema glaseri</name>
    <dbReference type="NCBI Taxonomy" id="37863"/>
    <lineage>
        <taxon>Eukaryota</taxon>
        <taxon>Metazoa</taxon>
        <taxon>Ecdysozoa</taxon>
        <taxon>Nematoda</taxon>
        <taxon>Chromadorea</taxon>
        <taxon>Rhabditida</taxon>
        <taxon>Tylenchina</taxon>
        <taxon>Panagrolaimomorpha</taxon>
        <taxon>Strongyloidoidea</taxon>
        <taxon>Steinernematidae</taxon>
        <taxon>Steinernema</taxon>
    </lineage>
</organism>
<sequence>MQFTPSTHTLGCDTGTCYFPSLFSQNCKRRWPFGSLISERCPPSMPSVFKRLLNAFKGGKKDKKEKRSEDPAMTEFDREITRRRSVHFGSQRTYDYPPEVPTHRRRGSSYEQEDRSDHRHNRSYGGEPSARKRPNRKEHFRSLRRHFSNSTISYGDFSDHDDYLIIEPPSSMETIRELQMRLKIANQRIMEQDFILSNEYKRRMRAEQENIAYKTRFQEQARSTHHHIPPYHAPASPDSPESLTTVMSGAAEINTGMLEGEHLTHV</sequence>
<reference evidence="3" key="1">
    <citation type="submission" date="2016-11" db="UniProtKB">
        <authorList>
            <consortium name="WormBaseParasite"/>
        </authorList>
    </citation>
    <scope>IDENTIFICATION</scope>
</reference>
<proteinExistence type="predicted"/>
<dbReference type="AlphaFoldDB" id="A0A1I7Z758"/>
<evidence type="ECO:0000313" key="3">
    <source>
        <dbReference type="WBParaSite" id="L893_g23452.t2"/>
    </source>
</evidence>
<accession>A0A1I7Z758</accession>
<name>A0A1I7Z758_9BILA</name>
<feature type="region of interest" description="Disordered" evidence="1">
    <location>
        <begin position="59"/>
        <end position="144"/>
    </location>
</feature>
<dbReference type="WBParaSite" id="L893_g23452.t2">
    <property type="protein sequence ID" value="L893_g23452.t2"/>
    <property type="gene ID" value="L893_g23452"/>
</dbReference>
<dbReference type="Proteomes" id="UP000095287">
    <property type="component" value="Unplaced"/>
</dbReference>
<protein>
    <submittedName>
        <fullName evidence="3">PEHE domain-containing protein</fullName>
    </submittedName>
</protein>